<comment type="caution">
    <text evidence="2">The sequence shown here is derived from an EMBL/GenBank/DDBJ whole genome shotgun (WGS) entry which is preliminary data.</text>
</comment>
<dbReference type="InterPro" id="IPR027417">
    <property type="entry name" value="P-loop_NTPase"/>
</dbReference>
<dbReference type="RefSeq" id="WP_067761544.1">
    <property type="nucleotide sequence ID" value="NZ_LZDS01000001.1"/>
</dbReference>
<dbReference type="STRING" id="1443941.A9J31_00740"/>
<reference evidence="3" key="1">
    <citation type="submission" date="2016-06" db="EMBL/GenBank/DDBJ databases">
        <authorList>
            <person name="Radolfova-Krizova L."/>
            <person name="Nemec A."/>
        </authorList>
    </citation>
    <scope>NUCLEOTIDE SEQUENCE [LARGE SCALE GENOMIC DNA]</scope>
    <source>
        <strain evidence="3">ANC 4275</strain>
    </source>
</reference>
<dbReference type="OrthoDB" id="88903at2"/>
<accession>A0A1A7RHH4</accession>
<dbReference type="SUPFAM" id="SSF52540">
    <property type="entry name" value="P-loop containing nucleoside triphosphate hydrolases"/>
    <property type="match status" value="1"/>
</dbReference>
<evidence type="ECO:0000259" key="1">
    <source>
        <dbReference type="Pfam" id="PF07693"/>
    </source>
</evidence>
<dbReference type="EMBL" id="LZDS01000001">
    <property type="protein sequence ID" value="OBX30067.1"/>
    <property type="molecule type" value="Genomic_DNA"/>
</dbReference>
<protein>
    <recommendedName>
        <fullName evidence="1">KAP NTPase domain-containing protein</fullName>
    </recommendedName>
</protein>
<gene>
    <name evidence="2" type="ORF">A9J31_00740</name>
</gene>
<name>A0A1A7RHH4_9GAMM</name>
<dbReference type="AlphaFoldDB" id="A0A1A7RHH4"/>
<dbReference type="Pfam" id="PF07693">
    <property type="entry name" value="KAP_NTPase"/>
    <property type="match status" value="1"/>
</dbReference>
<evidence type="ECO:0000313" key="2">
    <source>
        <dbReference type="EMBL" id="OBX30067.1"/>
    </source>
</evidence>
<dbReference type="InterPro" id="IPR011646">
    <property type="entry name" value="KAP_P-loop"/>
</dbReference>
<dbReference type="Gene3D" id="3.40.50.300">
    <property type="entry name" value="P-loop containing nucleotide triphosphate hydrolases"/>
    <property type="match status" value="1"/>
</dbReference>
<feature type="domain" description="KAP NTPase" evidence="1">
    <location>
        <begin position="19"/>
        <end position="214"/>
    </location>
</feature>
<evidence type="ECO:0000313" key="3">
    <source>
        <dbReference type="Proteomes" id="UP000185753"/>
    </source>
</evidence>
<keyword evidence="3" id="KW-1185">Reference proteome</keyword>
<dbReference type="Proteomes" id="UP000185753">
    <property type="component" value="Unassembled WGS sequence"/>
</dbReference>
<organism evidence="2 3">
    <name type="scientific">Acinetobacter gandensis</name>
    <dbReference type="NCBI Taxonomy" id="1443941"/>
    <lineage>
        <taxon>Bacteria</taxon>
        <taxon>Pseudomonadati</taxon>
        <taxon>Pseudomonadota</taxon>
        <taxon>Gammaproteobacteria</taxon>
        <taxon>Moraxellales</taxon>
        <taxon>Moraxellaceae</taxon>
        <taxon>Acinetobacter</taxon>
    </lineage>
</organism>
<proteinExistence type="predicted"/>
<sequence>MNQSQKQRLEEIFRKNENIGIAISITGSWGVGKTFFWNSFLKAQSIKEQERKYLPLSVRLKHKSFFDKKYAYVSLFGIENLSDLKAAISTNMSSNYFNQESTKNFEIPTFIKKGLTALREVKLTSSEYGISSSARIFESVLYAQVKDAIICFDDFERMSNKLDIKDVMGLANQLKLERNCQVVLILDEDKAEGENKKKYAEYKEKLIDETIKITSVEPLIRANTKDIDDDLVNLMIKFAEELEIHNFRFFQKVIKLYSQFLDQLPKVVADSTKLIILTRILQGYFISDFGVKYDFQWEDIQLVLEDNQKDWSERKVKTYKALQNISYNFIHSDVWLSEFKKWFDQVDELDFGLLKELASSELISEKNNDYTKSFHAITKKFWKLQADENFPKDLFEITKKVIGLENLGNISFAIKLLELFGHSDQAIELECITCEWIHEQMIRNRRSFIGINQLGEIRPVFEDYIEKFELSSEHLPILVDAVFKIFVNGAGSSEDELSVEKANKQQWKELLFIQILQDERFNDINSSYIVKKILERPTASNFKASFRTMITEIYEEKGKESEFYKNYMDYLITRLEN</sequence>